<reference evidence="6 7" key="1">
    <citation type="submission" date="2010-08" db="EMBL/GenBank/DDBJ databases">
        <title>The draft genome of Desulfovibrio fructosovorans JJ.</title>
        <authorList>
            <consortium name="US DOE Joint Genome Institute (JGI-PGF)"/>
            <person name="Lucas S."/>
            <person name="Copeland A."/>
            <person name="Lapidus A."/>
            <person name="Cheng J.-F."/>
            <person name="Bruce D."/>
            <person name="Goodwin L."/>
            <person name="Pitluck S."/>
            <person name="Land M.L."/>
            <person name="Hauser L."/>
            <person name="Chang Y.-J."/>
            <person name="Jeffries C."/>
            <person name="Wall J.D."/>
            <person name="Stahl D.A."/>
            <person name="Arkin A.P."/>
            <person name="Dehal P."/>
            <person name="Stolyar S.M."/>
            <person name="Hazen T.C."/>
            <person name="Woyke T.J."/>
        </authorList>
    </citation>
    <scope>NUCLEOTIDE SEQUENCE [LARGE SCALE GENOMIC DNA]</scope>
    <source>
        <strain evidence="6 7">JJ</strain>
    </source>
</reference>
<dbReference type="Gene3D" id="2.160.10.10">
    <property type="entry name" value="Hexapeptide repeat proteins"/>
    <property type="match status" value="1"/>
</dbReference>
<feature type="domain" description="Methyltransferase type 11" evidence="5">
    <location>
        <begin position="244"/>
        <end position="341"/>
    </location>
</feature>
<dbReference type="InterPro" id="IPR029063">
    <property type="entry name" value="SAM-dependent_MTases_sf"/>
</dbReference>
<dbReference type="PANTHER" id="PTHR23416:SF23">
    <property type="entry name" value="ACETYLTRANSFERASE C18B11.09C-RELATED"/>
    <property type="match status" value="1"/>
</dbReference>
<dbReference type="SUPFAM" id="SSF53335">
    <property type="entry name" value="S-adenosyl-L-methionine-dependent methyltransferases"/>
    <property type="match status" value="1"/>
</dbReference>
<evidence type="ECO:0000256" key="4">
    <source>
        <dbReference type="ARBA" id="ARBA00023315"/>
    </source>
</evidence>
<organism evidence="6 7">
    <name type="scientific">Solidesulfovibrio fructosivorans JJ]</name>
    <dbReference type="NCBI Taxonomy" id="596151"/>
    <lineage>
        <taxon>Bacteria</taxon>
        <taxon>Pseudomonadati</taxon>
        <taxon>Thermodesulfobacteriota</taxon>
        <taxon>Desulfovibrionia</taxon>
        <taxon>Desulfovibrionales</taxon>
        <taxon>Desulfovibrionaceae</taxon>
        <taxon>Solidesulfovibrio</taxon>
    </lineage>
</organism>
<comment type="caution">
    <text evidence="6">The sequence shown here is derived from an EMBL/GenBank/DDBJ whole genome shotgun (WGS) entry which is preliminary data.</text>
</comment>
<dbReference type="CDD" id="cd04647">
    <property type="entry name" value="LbH_MAT_like"/>
    <property type="match status" value="1"/>
</dbReference>
<dbReference type="GO" id="GO:0008374">
    <property type="term" value="F:O-acyltransferase activity"/>
    <property type="evidence" value="ECO:0007669"/>
    <property type="project" value="TreeGrafter"/>
</dbReference>
<dbReference type="Proteomes" id="UP000006250">
    <property type="component" value="Unassembled WGS sequence"/>
</dbReference>
<dbReference type="GO" id="GO:0008757">
    <property type="term" value="F:S-adenosylmethionine-dependent methyltransferase activity"/>
    <property type="evidence" value="ECO:0007669"/>
    <property type="project" value="InterPro"/>
</dbReference>
<keyword evidence="6" id="KW-0489">Methyltransferase</keyword>
<dbReference type="STRING" id="596151.DesfrDRAFT_2435"/>
<keyword evidence="2 6" id="KW-0808">Transferase</keyword>
<dbReference type="EMBL" id="AECZ01000015">
    <property type="protein sequence ID" value="EFL50859.1"/>
    <property type="molecule type" value="Genomic_DNA"/>
</dbReference>
<sequence length="454" mass="48935">MADTVLPQYGLTVHPSARVSQNSILLREACCVTIGANSLIEGRLVFERAGGRIAIGERTFLGSASILCANSVTIGSDVLIAFDVVIADHDSHSLHFSERKNDVLFWRHGVKDWSYVQGAPIRVDDKAWIGMRATILKGVHIGEGAVVAACSVVTRDVPPYAVVAGNPARVVRMLDPAGHTEAPNPPAMTWEQAVAWLREQPDQAALTRACYFDDPLLEAVKRYHDEGEWAAVRELLPTPGGKALDVGAGRGIASYALAADGWEVTALEPDPSRLVGHGAIEEIARATGLPIRVVAERGERLPFPDDSFDVVHARQVLHHASDLNAMCRELVRVLKPGGALLATREHVLSKPEDLPAFLAVHPLHRLYGGENAFTLEAYLAALRQAGASIKRVLSPLESPVNTFPATPDQVLGQAAAILKRPAAELGPRDVARASRMLQTPGRLFSFLCGKKRPA</sequence>
<keyword evidence="7" id="KW-1185">Reference proteome</keyword>
<proteinExistence type="inferred from homology"/>
<dbReference type="AlphaFoldDB" id="E1JXT6"/>
<accession>E1JXT6</accession>
<dbReference type="Pfam" id="PF00132">
    <property type="entry name" value="Hexapep"/>
    <property type="match status" value="1"/>
</dbReference>
<dbReference type="Gene3D" id="3.40.50.150">
    <property type="entry name" value="Vaccinia Virus protein VP39"/>
    <property type="match status" value="1"/>
</dbReference>
<evidence type="ECO:0000313" key="6">
    <source>
        <dbReference type="EMBL" id="EFL50859.1"/>
    </source>
</evidence>
<evidence type="ECO:0000256" key="3">
    <source>
        <dbReference type="ARBA" id="ARBA00022737"/>
    </source>
</evidence>
<evidence type="ECO:0000256" key="2">
    <source>
        <dbReference type="ARBA" id="ARBA00022679"/>
    </source>
</evidence>
<dbReference type="Pfam" id="PF14602">
    <property type="entry name" value="Hexapep_2"/>
    <property type="match status" value="1"/>
</dbReference>
<name>E1JXT6_SOLFR</name>
<dbReference type="InterPro" id="IPR018357">
    <property type="entry name" value="Hexapep_transf_CS"/>
</dbReference>
<keyword evidence="3" id="KW-0677">Repeat</keyword>
<evidence type="ECO:0000313" key="7">
    <source>
        <dbReference type="Proteomes" id="UP000006250"/>
    </source>
</evidence>
<dbReference type="PANTHER" id="PTHR23416">
    <property type="entry name" value="SIALIC ACID SYNTHASE-RELATED"/>
    <property type="match status" value="1"/>
</dbReference>
<dbReference type="InterPro" id="IPR013216">
    <property type="entry name" value="Methyltransf_11"/>
</dbReference>
<dbReference type="eggNOG" id="COG2227">
    <property type="taxonomic scope" value="Bacteria"/>
</dbReference>
<dbReference type="CDD" id="cd02440">
    <property type="entry name" value="AdoMet_MTases"/>
    <property type="match status" value="1"/>
</dbReference>
<dbReference type="InterPro" id="IPR051159">
    <property type="entry name" value="Hexapeptide_acetyltransf"/>
</dbReference>
<comment type="similarity">
    <text evidence="1">Belongs to the transferase hexapeptide repeat family.</text>
</comment>
<gene>
    <name evidence="6" type="ORF">DesfrDRAFT_2435</name>
</gene>
<evidence type="ECO:0000256" key="1">
    <source>
        <dbReference type="ARBA" id="ARBA00007274"/>
    </source>
</evidence>
<dbReference type="PROSITE" id="PS00101">
    <property type="entry name" value="HEXAPEP_TRANSFERASES"/>
    <property type="match status" value="1"/>
</dbReference>
<protein>
    <submittedName>
        <fullName evidence="6">Methyltransferase type 11</fullName>
    </submittedName>
</protein>
<dbReference type="RefSeq" id="WP_005994231.1">
    <property type="nucleotide sequence ID" value="NZ_AECZ01000015.1"/>
</dbReference>
<evidence type="ECO:0000259" key="5">
    <source>
        <dbReference type="Pfam" id="PF08241"/>
    </source>
</evidence>
<keyword evidence="4" id="KW-0012">Acyltransferase</keyword>
<dbReference type="GO" id="GO:0032259">
    <property type="term" value="P:methylation"/>
    <property type="evidence" value="ECO:0007669"/>
    <property type="project" value="UniProtKB-KW"/>
</dbReference>
<dbReference type="InterPro" id="IPR001451">
    <property type="entry name" value="Hexapep"/>
</dbReference>
<dbReference type="SUPFAM" id="SSF51161">
    <property type="entry name" value="Trimeric LpxA-like enzymes"/>
    <property type="match status" value="1"/>
</dbReference>
<dbReference type="GO" id="GO:0005829">
    <property type="term" value="C:cytosol"/>
    <property type="evidence" value="ECO:0007669"/>
    <property type="project" value="TreeGrafter"/>
</dbReference>
<dbReference type="eggNOG" id="COG0110">
    <property type="taxonomic scope" value="Bacteria"/>
</dbReference>
<dbReference type="Pfam" id="PF08241">
    <property type="entry name" value="Methyltransf_11"/>
    <property type="match status" value="1"/>
</dbReference>
<dbReference type="InterPro" id="IPR011004">
    <property type="entry name" value="Trimer_LpxA-like_sf"/>
</dbReference>